<dbReference type="GeneID" id="85408066"/>
<dbReference type="EMBL" id="MLFU01000025">
    <property type="protein sequence ID" value="KAK1497537.1"/>
    <property type="molecule type" value="Genomic_DNA"/>
</dbReference>
<accession>A0ABQ9R8N0</accession>
<keyword evidence="3" id="KW-1185">Reference proteome</keyword>
<feature type="region of interest" description="Disordered" evidence="1">
    <location>
        <begin position="180"/>
        <end position="206"/>
    </location>
</feature>
<evidence type="ECO:0000313" key="3">
    <source>
        <dbReference type="Proteomes" id="UP001227543"/>
    </source>
</evidence>
<name>A0ABQ9R8N0_9PEZI</name>
<sequence>MCLPGSLRDNRRPSIRQETFGWHDSNGGMAHGSMPIVSPEFKQPSTVDPILPPPKGGIKDCDDLPSGKNAQHRQTSTAETSPARHSLSFDTSSGPLPSLLSASLDLSLLGHLHTSTQRRRTGAFNTNTTSDAATAASTYVSALRQLHKRWPATAMYFLCHIAFCVAYSDWSRRLQESRQRQLKSPTAEKGLVAGGSRPSPVIAQPDRDRGVIGWVFRPPSSPVGRPP</sequence>
<proteinExistence type="predicted"/>
<reference evidence="2 3" key="1">
    <citation type="submission" date="2016-10" db="EMBL/GenBank/DDBJ databases">
        <title>The genome sequence of Colletotrichum fioriniae PJ7.</title>
        <authorList>
            <person name="Baroncelli R."/>
        </authorList>
    </citation>
    <scope>NUCLEOTIDE SEQUENCE [LARGE SCALE GENOMIC DNA]</scope>
    <source>
        <strain evidence="2 3">Tom-12</strain>
    </source>
</reference>
<protein>
    <submittedName>
        <fullName evidence="2">Uncharacterized protein</fullName>
    </submittedName>
</protein>
<dbReference type="Proteomes" id="UP001227543">
    <property type="component" value="Unassembled WGS sequence"/>
</dbReference>
<gene>
    <name evidence="2" type="ORF">CTAM01_07807</name>
</gene>
<feature type="region of interest" description="Disordered" evidence="1">
    <location>
        <begin position="1"/>
        <end position="90"/>
    </location>
</feature>
<evidence type="ECO:0000313" key="2">
    <source>
        <dbReference type="EMBL" id="KAK1497537.1"/>
    </source>
</evidence>
<evidence type="ECO:0000256" key="1">
    <source>
        <dbReference type="SAM" id="MobiDB-lite"/>
    </source>
</evidence>
<feature type="compositionally biased region" description="Polar residues" evidence="1">
    <location>
        <begin position="68"/>
        <end position="80"/>
    </location>
</feature>
<organism evidence="2 3">
    <name type="scientific">Colletotrichum tamarilloi</name>
    <dbReference type="NCBI Taxonomy" id="1209934"/>
    <lineage>
        <taxon>Eukaryota</taxon>
        <taxon>Fungi</taxon>
        <taxon>Dikarya</taxon>
        <taxon>Ascomycota</taxon>
        <taxon>Pezizomycotina</taxon>
        <taxon>Sordariomycetes</taxon>
        <taxon>Hypocreomycetidae</taxon>
        <taxon>Glomerellales</taxon>
        <taxon>Glomerellaceae</taxon>
        <taxon>Colletotrichum</taxon>
        <taxon>Colletotrichum acutatum species complex</taxon>
    </lineage>
</organism>
<comment type="caution">
    <text evidence="2">The sequence shown here is derived from an EMBL/GenBank/DDBJ whole genome shotgun (WGS) entry which is preliminary data.</text>
</comment>
<dbReference type="RefSeq" id="XP_060381575.1">
    <property type="nucleotide sequence ID" value="XM_060523828.1"/>
</dbReference>